<proteinExistence type="predicted"/>
<dbReference type="Proteomes" id="UP000196778">
    <property type="component" value="Unassembled WGS sequence"/>
</dbReference>
<keyword evidence="2" id="KW-1185">Reference proteome</keyword>
<sequence>MLSPSLVARRSSRYGVWRSGFDRLGSLGVEAGAACVVPL</sequence>
<dbReference type="EMBL" id="FUKR01000058">
    <property type="protein sequence ID" value="SJN38022.1"/>
    <property type="molecule type" value="Genomic_DNA"/>
</dbReference>
<evidence type="ECO:0000313" key="1">
    <source>
        <dbReference type="EMBL" id="SJN38022.1"/>
    </source>
</evidence>
<protein>
    <submittedName>
        <fullName evidence="1">Uncharacterized protein</fullName>
    </submittedName>
</protein>
<evidence type="ECO:0000313" key="2">
    <source>
        <dbReference type="Proteomes" id="UP000196778"/>
    </source>
</evidence>
<gene>
    <name evidence="1" type="ORF">FM119_10760</name>
</gene>
<dbReference type="AlphaFoldDB" id="A0A1R4K1D7"/>
<name>A0A1R4K1D7_9MICO</name>
<reference evidence="2" key="1">
    <citation type="submission" date="2017-02" db="EMBL/GenBank/DDBJ databases">
        <authorList>
            <person name="Dridi B."/>
        </authorList>
    </citation>
    <scope>NUCLEOTIDE SEQUENCE [LARGE SCALE GENOMIC DNA]</scope>
    <source>
        <strain evidence="2">EB411</strain>
    </source>
</reference>
<accession>A0A1R4K1D7</accession>
<organism evidence="1 2">
    <name type="scientific">Mycetocola reblochoni REB411</name>
    <dbReference type="NCBI Taxonomy" id="1255698"/>
    <lineage>
        <taxon>Bacteria</taxon>
        <taxon>Bacillati</taxon>
        <taxon>Actinomycetota</taxon>
        <taxon>Actinomycetes</taxon>
        <taxon>Micrococcales</taxon>
        <taxon>Microbacteriaceae</taxon>
        <taxon>Mycetocola</taxon>
    </lineage>
</organism>